<gene>
    <name evidence="2" type="ORF">LF1_27010</name>
</gene>
<dbReference type="OrthoDB" id="237120at2"/>
<evidence type="ECO:0000313" key="3">
    <source>
        <dbReference type="Proteomes" id="UP000322699"/>
    </source>
</evidence>
<dbReference type="InterPro" id="IPR017850">
    <property type="entry name" value="Alkaline_phosphatase_core_sf"/>
</dbReference>
<dbReference type="Proteomes" id="UP000322699">
    <property type="component" value="Unassembled WGS sequence"/>
</dbReference>
<dbReference type="InterPro" id="IPR000917">
    <property type="entry name" value="Sulfatase_N"/>
</dbReference>
<proteinExistence type="predicted"/>
<dbReference type="SUPFAM" id="SSF53649">
    <property type="entry name" value="Alkaline phosphatase-like"/>
    <property type="match status" value="1"/>
</dbReference>
<sequence>MNRLISISLVAPIVLGLFCWFAEAGEQTKPNIVFLFSDDQPSQCTGYSGNDVIQTPNLDDLARRGTVFNNAFVTTAICCSNRACILTGQTMLRHGIVDFETPLTETAFNKTYPAILRRSGYRTGYLGKFGIGYPNAEVPNFALPADQFDLWYGFPQSISFKQIQDGKTRYLTDVMTEKATEFFQSADDRPFCLTVAFKEPHGPFKYFDPKVANPYQDIVIPTSPTFTKEDFDRQPNFIRGSLNGSKSRSHLEHPNRHQAELRTFYRTVTRADQAVGEILQALKRSGLDQNTIVIYSSDHGSLLGDHGLTGKWLMYENSIRVPMIIYDPRVQHANSLSSQRDEMVLSIDLAPTILSIAGLPIPDSMQGRDLTPLVRGDSWTPRSHFYYEHVYTPESKNRDPIARNEGIRGTRWKYVRFPDQSPIHEQLFDLKNDPLEQTNLIAKHADEDFVNELRSLCDIGPSQ</sequence>
<dbReference type="Pfam" id="PF00884">
    <property type="entry name" value="Sulfatase"/>
    <property type="match status" value="1"/>
</dbReference>
<dbReference type="PANTHER" id="PTHR43108">
    <property type="entry name" value="N-ACETYLGLUCOSAMINE-6-SULFATASE FAMILY MEMBER"/>
    <property type="match status" value="1"/>
</dbReference>
<dbReference type="RefSeq" id="WP_084422567.1">
    <property type="nucleotide sequence ID" value="NZ_VRLW01000001.1"/>
</dbReference>
<dbReference type="AlphaFoldDB" id="A0A5B1CIS8"/>
<comment type="caution">
    <text evidence="2">The sequence shown here is derived from an EMBL/GenBank/DDBJ whole genome shotgun (WGS) entry which is preliminary data.</text>
</comment>
<dbReference type="GO" id="GO:0004065">
    <property type="term" value="F:arylsulfatase activity"/>
    <property type="evidence" value="ECO:0007669"/>
    <property type="project" value="UniProtKB-EC"/>
</dbReference>
<reference evidence="2 3" key="1">
    <citation type="submission" date="2019-08" db="EMBL/GenBank/DDBJ databases">
        <title>Deep-cultivation of Planctomycetes and their phenomic and genomic characterization uncovers novel biology.</title>
        <authorList>
            <person name="Wiegand S."/>
            <person name="Jogler M."/>
            <person name="Boedeker C."/>
            <person name="Pinto D."/>
            <person name="Vollmers J."/>
            <person name="Rivas-Marin E."/>
            <person name="Kohn T."/>
            <person name="Peeters S.H."/>
            <person name="Heuer A."/>
            <person name="Rast P."/>
            <person name="Oberbeckmann S."/>
            <person name="Bunk B."/>
            <person name="Jeske O."/>
            <person name="Meyerdierks A."/>
            <person name="Storesund J.E."/>
            <person name="Kallscheuer N."/>
            <person name="Luecker S."/>
            <person name="Lage O.M."/>
            <person name="Pohl T."/>
            <person name="Merkel B.J."/>
            <person name="Hornburger P."/>
            <person name="Mueller R.-W."/>
            <person name="Bruemmer F."/>
            <person name="Labrenz M."/>
            <person name="Spormann A.M."/>
            <person name="Op Den Camp H."/>
            <person name="Overmann J."/>
            <person name="Amann R."/>
            <person name="Jetten M.S.M."/>
            <person name="Mascher T."/>
            <person name="Medema M.H."/>
            <person name="Devos D.P."/>
            <person name="Kaster A.-K."/>
            <person name="Ovreas L."/>
            <person name="Rohde M."/>
            <person name="Galperin M.Y."/>
            <person name="Jogler C."/>
        </authorList>
    </citation>
    <scope>NUCLEOTIDE SEQUENCE [LARGE SCALE GENOMIC DNA]</scope>
    <source>
        <strain evidence="2 3">LF1</strain>
    </source>
</reference>
<dbReference type="PANTHER" id="PTHR43108:SF6">
    <property type="entry name" value="N-SULPHOGLUCOSAMINE SULPHOHYDROLASE"/>
    <property type="match status" value="1"/>
</dbReference>
<dbReference type="Gene3D" id="3.40.720.10">
    <property type="entry name" value="Alkaline Phosphatase, subunit A"/>
    <property type="match status" value="1"/>
</dbReference>
<dbReference type="EMBL" id="VRLW01000001">
    <property type="protein sequence ID" value="KAA1260162.1"/>
    <property type="molecule type" value="Genomic_DNA"/>
</dbReference>
<name>A0A5B1CIS8_9BACT</name>
<keyword evidence="2" id="KW-0378">Hydrolase</keyword>
<organism evidence="2 3">
    <name type="scientific">Rubripirellula obstinata</name>
    <dbReference type="NCBI Taxonomy" id="406547"/>
    <lineage>
        <taxon>Bacteria</taxon>
        <taxon>Pseudomonadati</taxon>
        <taxon>Planctomycetota</taxon>
        <taxon>Planctomycetia</taxon>
        <taxon>Pirellulales</taxon>
        <taxon>Pirellulaceae</taxon>
        <taxon>Rubripirellula</taxon>
    </lineage>
</organism>
<dbReference type="EC" id="3.1.6.1" evidence="2"/>
<keyword evidence="3" id="KW-1185">Reference proteome</keyword>
<protein>
    <submittedName>
        <fullName evidence="2">Arylsulfatase</fullName>
        <ecNumber evidence="2">3.1.6.1</ecNumber>
    </submittedName>
</protein>
<accession>A0A5B1CIS8</accession>
<evidence type="ECO:0000259" key="1">
    <source>
        <dbReference type="Pfam" id="PF00884"/>
    </source>
</evidence>
<evidence type="ECO:0000313" key="2">
    <source>
        <dbReference type="EMBL" id="KAA1260162.1"/>
    </source>
</evidence>
<feature type="domain" description="Sulfatase N-terminal" evidence="1">
    <location>
        <begin position="30"/>
        <end position="358"/>
    </location>
</feature>